<protein>
    <submittedName>
        <fullName evidence="1">Uncharacterized protein</fullName>
    </submittedName>
</protein>
<comment type="caution">
    <text evidence="1">The sequence shown here is derived from an EMBL/GenBank/DDBJ whole genome shotgun (WGS) entry which is preliminary data.</text>
</comment>
<sequence>MRTETLLVKTIIAALGRNLWVAAVAAGLGTVALGTAETAVADDDAATYLLRYDLNEGDVLPYEVTHVAKTKTSVRGKSQTSQVHTTSRRHWKVVRRNEDGTMVFDHVIDSVSMTQQNGDAEELRWDSESGEEAPPAFQLVASRIGQTLATVTVNERGEEISRENHGGTEASLGMGSLTLTMPEQPIAVGESWSVPREFKARTKDGLVKTIKIREKYTLDKVQTGVATLKVTSQPLTPIREESVRAQVVQQLSNGSLRFDVDNGRMIQKQLDWDENVVGFQGPTSAMEYRARMTENLLDSPTHTAARP</sequence>
<dbReference type="Proteomes" id="UP000317238">
    <property type="component" value="Unassembled WGS sequence"/>
</dbReference>
<accession>A0A5C5YEW8</accession>
<organism evidence="1 2">
    <name type="scientific">Crateriforma conspicua</name>
    <dbReference type="NCBI Taxonomy" id="2527996"/>
    <lineage>
        <taxon>Bacteria</taxon>
        <taxon>Pseudomonadati</taxon>
        <taxon>Planctomycetota</taxon>
        <taxon>Planctomycetia</taxon>
        <taxon>Planctomycetales</taxon>
        <taxon>Planctomycetaceae</taxon>
        <taxon>Crateriforma</taxon>
    </lineage>
</organism>
<name>A0A5C5YEW8_9PLAN</name>
<evidence type="ECO:0000313" key="1">
    <source>
        <dbReference type="EMBL" id="TWT71802.1"/>
    </source>
</evidence>
<gene>
    <name evidence="1" type="ORF">Pan14r_41190</name>
</gene>
<dbReference type="EMBL" id="SJPL01000001">
    <property type="protein sequence ID" value="TWT71802.1"/>
    <property type="molecule type" value="Genomic_DNA"/>
</dbReference>
<evidence type="ECO:0000313" key="2">
    <source>
        <dbReference type="Proteomes" id="UP000317238"/>
    </source>
</evidence>
<dbReference type="AlphaFoldDB" id="A0A5C5YEW8"/>
<reference evidence="1 2" key="1">
    <citation type="submission" date="2019-02" db="EMBL/GenBank/DDBJ databases">
        <title>Deep-cultivation of Planctomycetes and their phenomic and genomic characterization uncovers novel biology.</title>
        <authorList>
            <person name="Wiegand S."/>
            <person name="Jogler M."/>
            <person name="Boedeker C."/>
            <person name="Pinto D."/>
            <person name="Vollmers J."/>
            <person name="Rivas-Marin E."/>
            <person name="Kohn T."/>
            <person name="Peeters S.H."/>
            <person name="Heuer A."/>
            <person name="Rast P."/>
            <person name="Oberbeckmann S."/>
            <person name="Bunk B."/>
            <person name="Jeske O."/>
            <person name="Meyerdierks A."/>
            <person name="Storesund J.E."/>
            <person name="Kallscheuer N."/>
            <person name="Luecker S."/>
            <person name="Lage O.M."/>
            <person name="Pohl T."/>
            <person name="Merkel B.J."/>
            <person name="Hornburger P."/>
            <person name="Mueller R.-W."/>
            <person name="Bruemmer F."/>
            <person name="Labrenz M."/>
            <person name="Spormann A.M."/>
            <person name="Op Den Camp H."/>
            <person name="Overmann J."/>
            <person name="Amann R."/>
            <person name="Jetten M.S.M."/>
            <person name="Mascher T."/>
            <person name="Medema M.H."/>
            <person name="Devos D.P."/>
            <person name="Kaster A.-K."/>
            <person name="Ovreas L."/>
            <person name="Rohde M."/>
            <person name="Galperin M.Y."/>
            <person name="Jogler C."/>
        </authorList>
    </citation>
    <scope>NUCLEOTIDE SEQUENCE [LARGE SCALE GENOMIC DNA]</scope>
    <source>
        <strain evidence="1 2">Pan14r</strain>
    </source>
</reference>
<proteinExistence type="predicted"/>
<keyword evidence="2" id="KW-1185">Reference proteome</keyword>